<dbReference type="OrthoDB" id="3142841at2759"/>
<dbReference type="PANTHER" id="PTHR33927">
    <property type="entry name" value="TRANSMEMBRANE PROTEIN"/>
    <property type="match status" value="1"/>
</dbReference>
<keyword evidence="1" id="KW-0472">Membrane</keyword>
<dbReference type="eggNOG" id="KOG1178">
    <property type="taxonomic scope" value="Eukaryota"/>
</dbReference>
<dbReference type="SUPFAM" id="SSF52343">
    <property type="entry name" value="Ferredoxin reductase-like, C-terminal NADP-linked domain"/>
    <property type="match status" value="1"/>
</dbReference>
<dbReference type="InterPro" id="IPR039261">
    <property type="entry name" value="FNR_nucleotide-bd"/>
</dbReference>
<evidence type="ECO:0008006" key="4">
    <source>
        <dbReference type="Google" id="ProtNLM"/>
    </source>
</evidence>
<dbReference type="PANTHER" id="PTHR33927:SF5">
    <property type="entry name" value="ENZYME, PUTATIVE (AFU_ORTHOLOGUE AFUA_8G01222)-RELATED"/>
    <property type="match status" value="1"/>
</dbReference>
<organism evidence="2 3">
    <name type="scientific">Stereum hirsutum (strain FP-91666)</name>
    <name type="common">White-rot fungus</name>
    <dbReference type="NCBI Taxonomy" id="721885"/>
    <lineage>
        <taxon>Eukaryota</taxon>
        <taxon>Fungi</taxon>
        <taxon>Dikarya</taxon>
        <taxon>Basidiomycota</taxon>
        <taxon>Agaricomycotina</taxon>
        <taxon>Agaricomycetes</taxon>
        <taxon>Russulales</taxon>
        <taxon>Stereaceae</taxon>
        <taxon>Stereum</taxon>
    </lineage>
</organism>
<feature type="transmembrane region" description="Helical" evidence="1">
    <location>
        <begin position="185"/>
        <end position="205"/>
    </location>
</feature>
<evidence type="ECO:0000313" key="3">
    <source>
        <dbReference type="Proteomes" id="UP000053927"/>
    </source>
</evidence>
<feature type="transmembrane region" description="Helical" evidence="1">
    <location>
        <begin position="287"/>
        <end position="309"/>
    </location>
</feature>
<keyword evidence="1" id="KW-0812">Transmembrane</keyword>
<dbReference type="RefSeq" id="XP_007311562.1">
    <property type="nucleotide sequence ID" value="XM_007311500.1"/>
</dbReference>
<dbReference type="KEGG" id="shs:STEHIDRAFT_69651"/>
<accession>R7RVU6</accession>
<dbReference type="OMA" id="ICLINDY"/>
<feature type="transmembrane region" description="Helical" evidence="1">
    <location>
        <begin position="108"/>
        <end position="129"/>
    </location>
</feature>
<proteinExistence type="predicted"/>
<feature type="transmembrane region" description="Helical" evidence="1">
    <location>
        <begin position="253"/>
        <end position="275"/>
    </location>
</feature>
<evidence type="ECO:0000313" key="2">
    <source>
        <dbReference type="EMBL" id="EIM79341.1"/>
    </source>
</evidence>
<feature type="transmembrane region" description="Helical" evidence="1">
    <location>
        <begin position="217"/>
        <end position="241"/>
    </location>
</feature>
<keyword evidence="1" id="KW-1133">Transmembrane helix</keyword>
<dbReference type="AlphaFoldDB" id="R7RVU6"/>
<keyword evidence="3" id="KW-1185">Reference proteome</keyword>
<dbReference type="InterPro" id="IPR052979">
    <property type="entry name" value="Adenylate-forming_domain"/>
</dbReference>
<gene>
    <name evidence="2" type="ORF">STEHIDRAFT_69651</name>
</gene>
<dbReference type="Proteomes" id="UP000053927">
    <property type="component" value="Unassembled WGS sequence"/>
</dbReference>
<reference evidence="3" key="1">
    <citation type="journal article" date="2012" name="Science">
        <title>The Paleozoic origin of enzymatic lignin decomposition reconstructed from 31 fungal genomes.</title>
        <authorList>
            <person name="Floudas D."/>
            <person name="Binder M."/>
            <person name="Riley R."/>
            <person name="Barry K."/>
            <person name="Blanchette R.A."/>
            <person name="Henrissat B."/>
            <person name="Martinez A.T."/>
            <person name="Otillar R."/>
            <person name="Spatafora J.W."/>
            <person name="Yadav J.S."/>
            <person name="Aerts A."/>
            <person name="Benoit I."/>
            <person name="Boyd A."/>
            <person name="Carlson A."/>
            <person name="Copeland A."/>
            <person name="Coutinho P.M."/>
            <person name="de Vries R.P."/>
            <person name="Ferreira P."/>
            <person name="Findley K."/>
            <person name="Foster B."/>
            <person name="Gaskell J."/>
            <person name="Glotzer D."/>
            <person name="Gorecki P."/>
            <person name="Heitman J."/>
            <person name="Hesse C."/>
            <person name="Hori C."/>
            <person name="Igarashi K."/>
            <person name="Jurgens J.A."/>
            <person name="Kallen N."/>
            <person name="Kersten P."/>
            <person name="Kohler A."/>
            <person name="Kuees U."/>
            <person name="Kumar T.K.A."/>
            <person name="Kuo A."/>
            <person name="LaButti K."/>
            <person name="Larrondo L.F."/>
            <person name="Lindquist E."/>
            <person name="Ling A."/>
            <person name="Lombard V."/>
            <person name="Lucas S."/>
            <person name="Lundell T."/>
            <person name="Martin R."/>
            <person name="McLaughlin D.J."/>
            <person name="Morgenstern I."/>
            <person name="Morin E."/>
            <person name="Murat C."/>
            <person name="Nagy L.G."/>
            <person name="Nolan M."/>
            <person name="Ohm R.A."/>
            <person name="Patyshakuliyeva A."/>
            <person name="Rokas A."/>
            <person name="Ruiz-Duenas F.J."/>
            <person name="Sabat G."/>
            <person name="Salamov A."/>
            <person name="Samejima M."/>
            <person name="Schmutz J."/>
            <person name="Slot J.C."/>
            <person name="St John F."/>
            <person name="Stenlid J."/>
            <person name="Sun H."/>
            <person name="Sun S."/>
            <person name="Syed K."/>
            <person name="Tsang A."/>
            <person name="Wiebenga A."/>
            <person name="Young D."/>
            <person name="Pisabarro A."/>
            <person name="Eastwood D.C."/>
            <person name="Martin F."/>
            <person name="Cullen D."/>
            <person name="Grigoriev I.V."/>
            <person name="Hibbett D.S."/>
        </authorList>
    </citation>
    <scope>NUCLEOTIDE SEQUENCE [LARGE SCALE GENOMIC DNA]</scope>
    <source>
        <strain evidence="3">FP-91666</strain>
    </source>
</reference>
<name>R7RVU6_STEHR</name>
<feature type="transmembrane region" description="Helical" evidence="1">
    <location>
        <begin position="141"/>
        <end position="164"/>
    </location>
</feature>
<sequence length="521" mass="58574">MSGTFVSFHQCNNIEQHYFITLDNLQVVSLPTLPAATYPSHHGGQGHNFNVTLTTEKGPSSHSSRETLKEAVEIAPTSKVWEGYEDDELPHKTNNRAIRNLRHKIFSIYRRIFGVIFVVNLSIFIATAVRGADANDLGLIVVANLFCAILMRQEYVVNSFFVVFGNIPRSFPLWIRRLSARVFHIGGIHSGCAVSGTVWLILFLYRATWELLNDGPTTLPTVVVSYVIIALLLVMVVTAYPRFRHLYHNHFEVFHRFFGWTATALVWCQVLLLVNDYRPAEQSLGQAALHAVPFWMILIITVSIILPWIRLRKFEVRSTVLSDHAVLLRLNYVTPGPGSFTRMSLSPLTEWHTFATIAGPPEAKEPRGYSAIVSRAGDWTSALIANPPTRIWIRGLPTYGFMYLVPMFRRVLIVATGSGIAPCTSHLLKKKIPLRLLWVAPNIQKTYGSEFVDTVLGAEPGAVVYDTREHGKPDVVKLTYRMVREFDAEAVFIVSNPKLTQKVVYGLMSRGIPAFGAIWDS</sequence>
<evidence type="ECO:0000256" key="1">
    <source>
        <dbReference type="SAM" id="Phobius"/>
    </source>
</evidence>
<protein>
    <recommendedName>
        <fullName evidence="4">Nonribosomal peptide synthetase 12</fullName>
    </recommendedName>
</protein>
<dbReference type="GeneID" id="18806559"/>
<dbReference type="EMBL" id="JH687406">
    <property type="protein sequence ID" value="EIM79341.1"/>
    <property type="molecule type" value="Genomic_DNA"/>
</dbReference>